<evidence type="ECO:0000313" key="3">
    <source>
        <dbReference type="EMBL" id="SHK89073.1"/>
    </source>
</evidence>
<proteinExistence type="predicted"/>
<comment type="caution">
    <text evidence="3">The sequence shown here is derived from an EMBL/GenBank/DDBJ whole genome shotgun (WGS) entry which is preliminary data.</text>
</comment>
<organism evidence="3 4">
    <name type="scientific">Flagellimonas taeanensis</name>
    <dbReference type="NCBI Taxonomy" id="1005926"/>
    <lineage>
        <taxon>Bacteria</taxon>
        <taxon>Pseudomonadati</taxon>
        <taxon>Bacteroidota</taxon>
        <taxon>Flavobacteriia</taxon>
        <taxon>Flavobacteriales</taxon>
        <taxon>Flavobacteriaceae</taxon>
        <taxon>Flagellimonas</taxon>
    </lineage>
</organism>
<evidence type="ECO:0000256" key="1">
    <source>
        <dbReference type="SAM" id="Coils"/>
    </source>
</evidence>
<dbReference type="EMBL" id="FRAT01000005">
    <property type="protein sequence ID" value="SHK89073.1"/>
    <property type="molecule type" value="Genomic_DNA"/>
</dbReference>
<gene>
    <name evidence="2" type="ORF">SAMN04487891_111137</name>
    <name evidence="3" type="ORF">SAMN05216293_2172</name>
</gene>
<name>A0A1M6W5R5_9FLAO</name>
<dbReference type="Proteomes" id="UP000184031">
    <property type="component" value="Unassembled WGS sequence"/>
</dbReference>
<evidence type="ECO:0000313" key="2">
    <source>
        <dbReference type="EMBL" id="SFC46064.1"/>
    </source>
</evidence>
<protein>
    <recommendedName>
        <fullName evidence="6">PIN domain-containing protein</fullName>
    </recommendedName>
</protein>
<dbReference type="EMBL" id="FOKU01000011">
    <property type="protein sequence ID" value="SFC46064.1"/>
    <property type="molecule type" value="Genomic_DNA"/>
</dbReference>
<evidence type="ECO:0000313" key="4">
    <source>
        <dbReference type="Proteomes" id="UP000184031"/>
    </source>
</evidence>
<dbReference type="Proteomes" id="UP000198940">
    <property type="component" value="Unassembled WGS sequence"/>
</dbReference>
<keyword evidence="1" id="KW-0175">Coiled coil</keyword>
<evidence type="ECO:0000313" key="5">
    <source>
        <dbReference type="Proteomes" id="UP000198940"/>
    </source>
</evidence>
<feature type="coiled-coil region" evidence="1">
    <location>
        <begin position="62"/>
        <end position="89"/>
    </location>
</feature>
<dbReference type="OrthoDB" id="1443527at2"/>
<keyword evidence="5" id="KW-1185">Reference proteome</keyword>
<evidence type="ECO:0008006" key="6">
    <source>
        <dbReference type="Google" id="ProtNLM"/>
    </source>
</evidence>
<sequence>MAIIIDTNCIATVFSPKTANHNEFKPVLEWILLGKGLMLYGGSKYREELKKTSKYLPIIRLLKEVGKAIEGSENDIDEYQVRVEGLRDNDEFDDPHLPAIAVITKCKIICSADTKSIPYVSDKKYYPKGFSTPVYYTSSINKNLLTDNYVDKSLKPLCKLNKMNSERIKKLLK</sequence>
<dbReference type="STRING" id="1055723.SAMN05216293_2172"/>
<reference evidence="3 4" key="1">
    <citation type="submission" date="2016-11" db="EMBL/GenBank/DDBJ databases">
        <authorList>
            <person name="Varghese N."/>
            <person name="Submissions S."/>
        </authorList>
    </citation>
    <scope>NUCLEOTIDE SEQUENCE [LARGE SCALE GENOMIC DNA]</scope>
    <source>
        <strain evidence="3 4">CGMCC 1.12174</strain>
        <strain evidence="2 5">DSM 26351</strain>
    </source>
</reference>
<dbReference type="AlphaFoldDB" id="A0A1M6W5R5"/>
<accession>A0A1M6W5R5</accession>
<dbReference type="RefSeq" id="WP_072879704.1">
    <property type="nucleotide sequence ID" value="NZ_FOKU01000011.1"/>
</dbReference>